<sequence>MVAVFESESKIAKGRQKSKERRRFLPLFCVFLTCRRRFLAFLCNCRRAFGR</sequence>
<dbReference type="EMBL" id="AWEY01000029">
    <property type="protein sequence ID" value="ERK39084.1"/>
    <property type="molecule type" value="Genomic_DNA"/>
</dbReference>
<accession>U2P5U5</accession>
<evidence type="ECO:0000313" key="2">
    <source>
        <dbReference type="Proteomes" id="UP000016648"/>
    </source>
</evidence>
<proteinExistence type="predicted"/>
<gene>
    <name evidence="1" type="ORF">HMPREF9135_1181</name>
</gene>
<protein>
    <submittedName>
        <fullName evidence="1">Uncharacterized protein</fullName>
    </submittedName>
</protein>
<dbReference type="Proteomes" id="UP000016648">
    <property type="component" value="Unassembled WGS sequence"/>
</dbReference>
<name>U2P5U5_9BACT</name>
<comment type="caution">
    <text evidence="1">The sequence shown here is derived from an EMBL/GenBank/DDBJ whole genome shotgun (WGS) entry which is preliminary data.</text>
</comment>
<dbReference type="AlphaFoldDB" id="U2P5U5"/>
<dbReference type="PATRIC" id="fig|1115809.3.peg.1561"/>
<evidence type="ECO:0000313" key="1">
    <source>
        <dbReference type="EMBL" id="ERK39084.1"/>
    </source>
</evidence>
<keyword evidence="2" id="KW-1185">Reference proteome</keyword>
<organism evidence="1 2">
    <name type="scientific">Segatella baroniae F0067</name>
    <dbReference type="NCBI Taxonomy" id="1115809"/>
    <lineage>
        <taxon>Bacteria</taxon>
        <taxon>Pseudomonadati</taxon>
        <taxon>Bacteroidota</taxon>
        <taxon>Bacteroidia</taxon>
        <taxon>Bacteroidales</taxon>
        <taxon>Prevotellaceae</taxon>
        <taxon>Segatella</taxon>
    </lineage>
</organism>
<reference evidence="1 2" key="1">
    <citation type="submission" date="2013-08" db="EMBL/GenBank/DDBJ databases">
        <authorList>
            <person name="Durkin A.S."/>
            <person name="Haft D.R."/>
            <person name="McCorrison J."/>
            <person name="Torralba M."/>
            <person name="Gillis M."/>
            <person name="Haft D.H."/>
            <person name="Methe B."/>
            <person name="Sutton G."/>
            <person name="Nelson K.E."/>
        </authorList>
    </citation>
    <scope>NUCLEOTIDE SEQUENCE [LARGE SCALE GENOMIC DNA]</scope>
    <source>
        <strain evidence="1 2">F0067</strain>
    </source>
</reference>